<evidence type="ECO:0000256" key="8">
    <source>
        <dbReference type="ARBA" id="ARBA00023316"/>
    </source>
</evidence>
<evidence type="ECO:0000256" key="2">
    <source>
        <dbReference type="ARBA" id="ARBA00012543"/>
    </source>
</evidence>
<comment type="catalytic activity">
    <reaction evidence="9">
        <text>[(1-&gt;4)-N-acetyl-beta-D-glucosaminyl](n) + UDP-N-acetyl-alpha-D-glucosamine = [(1-&gt;4)-N-acetyl-beta-D-glucosaminyl](n+1) + UDP + H(+)</text>
        <dbReference type="Rhea" id="RHEA:16637"/>
        <dbReference type="Rhea" id="RHEA-COMP:9593"/>
        <dbReference type="Rhea" id="RHEA-COMP:9595"/>
        <dbReference type="ChEBI" id="CHEBI:15378"/>
        <dbReference type="ChEBI" id="CHEBI:17029"/>
        <dbReference type="ChEBI" id="CHEBI:57705"/>
        <dbReference type="ChEBI" id="CHEBI:58223"/>
        <dbReference type="EC" id="2.4.1.16"/>
    </reaction>
</comment>
<name>A0ABN7UYL8_GIGMA</name>
<proteinExistence type="inferred from homology"/>
<comment type="caution">
    <text evidence="10">The sequence shown here is derived from an EMBL/GenBank/DDBJ whole genome shotgun (WGS) entry which is preliminary data.</text>
</comment>
<organism evidence="10 11">
    <name type="scientific">Gigaspora margarita</name>
    <dbReference type="NCBI Taxonomy" id="4874"/>
    <lineage>
        <taxon>Eukaryota</taxon>
        <taxon>Fungi</taxon>
        <taxon>Fungi incertae sedis</taxon>
        <taxon>Mucoromycota</taxon>
        <taxon>Glomeromycotina</taxon>
        <taxon>Glomeromycetes</taxon>
        <taxon>Diversisporales</taxon>
        <taxon>Gigasporaceae</taxon>
        <taxon>Gigaspora</taxon>
    </lineage>
</organism>
<keyword evidence="11" id="KW-1185">Reference proteome</keyword>
<evidence type="ECO:0000256" key="9">
    <source>
        <dbReference type="RuleBase" id="RU366040"/>
    </source>
</evidence>
<comment type="subcellular location">
    <subcellularLocation>
        <location evidence="1 9">Cell membrane</location>
        <topology evidence="1 9">Multi-pass membrane protein</topology>
    </subcellularLocation>
</comment>
<keyword evidence="4 9" id="KW-0328">Glycosyltransferase</keyword>
<dbReference type="InterPro" id="IPR004835">
    <property type="entry name" value="Chitin_synth"/>
</dbReference>
<dbReference type="PANTHER" id="PTHR22914">
    <property type="entry name" value="CHITIN SYNTHASE"/>
    <property type="match status" value="1"/>
</dbReference>
<comment type="function">
    <text evidence="9">Polymerizes chitin, a structural polymer of the cell wall and septum, by transferring the sugar moiety of UDP-GlcNAc to the non-reducing end of the growing chitin polymer.</text>
</comment>
<evidence type="ECO:0000256" key="5">
    <source>
        <dbReference type="ARBA" id="ARBA00022679"/>
    </source>
</evidence>
<keyword evidence="7" id="KW-0472">Membrane</keyword>
<evidence type="ECO:0000256" key="1">
    <source>
        <dbReference type="ARBA" id="ARBA00004651"/>
    </source>
</evidence>
<evidence type="ECO:0000313" key="10">
    <source>
        <dbReference type="EMBL" id="CAG8689716.1"/>
    </source>
</evidence>
<evidence type="ECO:0000256" key="3">
    <source>
        <dbReference type="ARBA" id="ARBA00022475"/>
    </source>
</evidence>
<sequence length="196" mass="22610">MVMPPTREHNVHELSEQPFNQQKYDELQELSLNSNIFSIIIYFDKGNDGWKKVVVCIISDGRNNINGHVLEYFTVLGVYHNNIAKAKVNNKVMEAHIYEYTTLISIKHSKNSVETKKNEEIVPTQNLLCLTEQSKKTIDSSQWFFNTFCIDSIDFYVIFIKSYESLYGLWNSFSVDPDVAGVCGNIDIKDEIYSNC</sequence>
<accession>A0ABN7UYL8</accession>
<dbReference type="PANTHER" id="PTHR22914:SF9">
    <property type="entry name" value="CHITIN SYNTHASE 1"/>
    <property type="match status" value="1"/>
</dbReference>
<keyword evidence="6" id="KW-0812">Transmembrane</keyword>
<dbReference type="EMBL" id="CAJVQB010006690">
    <property type="protein sequence ID" value="CAG8689716.1"/>
    <property type="molecule type" value="Genomic_DNA"/>
</dbReference>
<dbReference type="Proteomes" id="UP000789901">
    <property type="component" value="Unassembled WGS sequence"/>
</dbReference>
<evidence type="ECO:0000313" key="11">
    <source>
        <dbReference type="Proteomes" id="UP000789901"/>
    </source>
</evidence>
<evidence type="ECO:0000256" key="7">
    <source>
        <dbReference type="ARBA" id="ARBA00023136"/>
    </source>
</evidence>
<keyword evidence="8 9" id="KW-0961">Cell wall biogenesis/degradation</keyword>
<keyword evidence="5 9" id="KW-0808">Transferase</keyword>
<evidence type="ECO:0000256" key="4">
    <source>
        <dbReference type="ARBA" id="ARBA00022676"/>
    </source>
</evidence>
<dbReference type="EC" id="2.4.1.16" evidence="2 9"/>
<comment type="similarity">
    <text evidence="9">Belongs to the chitin synthase family.</text>
</comment>
<evidence type="ECO:0000256" key="6">
    <source>
        <dbReference type="ARBA" id="ARBA00022692"/>
    </source>
</evidence>
<keyword evidence="3 9" id="KW-1003">Cell membrane</keyword>
<dbReference type="Pfam" id="PF01644">
    <property type="entry name" value="Chitin_synth_1"/>
    <property type="match status" value="1"/>
</dbReference>
<gene>
    <name evidence="10" type="ORF">GMARGA_LOCUS11432</name>
</gene>
<protein>
    <recommendedName>
        <fullName evidence="2 9">Chitin synthase</fullName>
        <ecNumber evidence="2 9">2.4.1.16</ecNumber>
    </recommendedName>
</protein>
<reference evidence="10 11" key="1">
    <citation type="submission" date="2021-06" db="EMBL/GenBank/DDBJ databases">
        <authorList>
            <person name="Kallberg Y."/>
            <person name="Tangrot J."/>
            <person name="Rosling A."/>
        </authorList>
    </citation>
    <scope>NUCLEOTIDE SEQUENCE [LARGE SCALE GENOMIC DNA]</scope>
    <source>
        <strain evidence="10 11">120-4 pot B 10/14</strain>
    </source>
</reference>